<dbReference type="EMBL" id="CP012040">
    <property type="protein sequence ID" value="AKP50239.1"/>
    <property type="molecule type" value="Genomic_DNA"/>
</dbReference>
<accession>A0A0H4P7U6</accession>
<protein>
    <recommendedName>
        <fullName evidence="1">ABC-three component systems C-terminal domain-containing protein</fullName>
    </recommendedName>
</protein>
<dbReference type="Proteomes" id="UP000036520">
    <property type="component" value="Chromosome"/>
</dbReference>
<dbReference type="OrthoDB" id="9088658at2"/>
<evidence type="ECO:0000313" key="3">
    <source>
        <dbReference type="Proteomes" id="UP000036520"/>
    </source>
</evidence>
<dbReference type="RefSeq" id="WP_048640698.1">
    <property type="nucleotide sequence ID" value="NZ_CP012040.1"/>
</dbReference>
<dbReference type="STRING" id="320787.CA2015_0780"/>
<dbReference type="AlphaFoldDB" id="A0A0H4P7U6"/>
<evidence type="ECO:0000259" key="1">
    <source>
        <dbReference type="Pfam" id="PF20285"/>
    </source>
</evidence>
<dbReference type="InterPro" id="IPR046911">
    <property type="entry name" value="ABC-3C_CTD9"/>
</dbReference>
<keyword evidence="3" id="KW-1185">Reference proteome</keyword>
<name>A0A0H4P7U6_9BACT</name>
<evidence type="ECO:0000313" key="2">
    <source>
        <dbReference type="EMBL" id="AKP50239.1"/>
    </source>
</evidence>
<sequence>MIKNTQKDIEVEGSGNKILGGNDNSITNNYNGQKGKLSSLFSSLKFQFENPDNVDEIKTISESLSRYLNPKDTIGLEKKLENAEKSHLEEDFIELKQMFYKKLLKYQNFEPAQEIFTFLLAIILGKYRNIIKPMLRDNQSESKILLAISEKITEPITNLLVQEGCDDIMGLTSEDIEGMYHYLTGNCHINWVL</sequence>
<gene>
    <name evidence="2" type="ORF">CA2015_0780</name>
</gene>
<reference evidence="2 3" key="1">
    <citation type="submission" date="2015-07" db="EMBL/GenBank/DDBJ databases">
        <authorList>
            <person name="Kim K.M."/>
        </authorList>
    </citation>
    <scope>NUCLEOTIDE SEQUENCE [LARGE SCALE GENOMIC DNA]</scope>
    <source>
        <strain evidence="2 3">KCTC 12363</strain>
    </source>
</reference>
<feature type="domain" description="ABC-three component systems C-terminal" evidence="1">
    <location>
        <begin position="75"/>
        <end position="191"/>
    </location>
</feature>
<proteinExistence type="predicted"/>
<dbReference type="Pfam" id="PF20285">
    <property type="entry name" value="CTD9"/>
    <property type="match status" value="1"/>
</dbReference>
<dbReference type="KEGG" id="camu:CA2015_0780"/>
<organism evidence="2 3">
    <name type="scientific">Cyclobacterium amurskyense</name>
    <dbReference type="NCBI Taxonomy" id="320787"/>
    <lineage>
        <taxon>Bacteria</taxon>
        <taxon>Pseudomonadati</taxon>
        <taxon>Bacteroidota</taxon>
        <taxon>Cytophagia</taxon>
        <taxon>Cytophagales</taxon>
        <taxon>Cyclobacteriaceae</taxon>
        <taxon>Cyclobacterium</taxon>
    </lineage>
</organism>